<evidence type="ECO:0000313" key="2">
    <source>
        <dbReference type="Proteomes" id="UP000305517"/>
    </source>
</evidence>
<organism evidence="1 2">
    <name type="scientific">Hymenobacter jeollabukensis</name>
    <dbReference type="NCBI Taxonomy" id="2025313"/>
    <lineage>
        <taxon>Bacteria</taxon>
        <taxon>Pseudomonadati</taxon>
        <taxon>Bacteroidota</taxon>
        <taxon>Cytophagia</taxon>
        <taxon>Cytophagales</taxon>
        <taxon>Hymenobacteraceae</taxon>
        <taxon>Hymenobacter</taxon>
    </lineage>
</organism>
<dbReference type="Proteomes" id="UP000305517">
    <property type="component" value="Unassembled WGS sequence"/>
</dbReference>
<dbReference type="EMBL" id="VAJM01000003">
    <property type="protein sequence ID" value="TLM93922.1"/>
    <property type="molecule type" value="Genomic_DNA"/>
</dbReference>
<gene>
    <name evidence="1" type="ORF">FDY95_07770</name>
</gene>
<accession>A0A5R8WS16</accession>
<dbReference type="OrthoDB" id="5843666at2"/>
<reference evidence="1 2" key="1">
    <citation type="submission" date="2019-05" db="EMBL/GenBank/DDBJ databases">
        <title>Hymenobacter edaphi sp. nov., isolated from abandoned arsenic-contaminated farmland soil.</title>
        <authorList>
            <person name="Nie L."/>
        </authorList>
    </citation>
    <scope>NUCLEOTIDE SEQUENCE [LARGE SCALE GENOMIC DNA]</scope>
    <source>
        <strain evidence="1 2">1-3-3-8</strain>
    </source>
</reference>
<name>A0A5R8WS16_9BACT</name>
<dbReference type="AlphaFoldDB" id="A0A5R8WS16"/>
<evidence type="ECO:0000313" key="1">
    <source>
        <dbReference type="EMBL" id="TLM93922.1"/>
    </source>
</evidence>
<protein>
    <submittedName>
        <fullName evidence="1">Uncharacterized protein</fullName>
    </submittedName>
</protein>
<proteinExistence type="predicted"/>
<dbReference type="RefSeq" id="WP_138076372.1">
    <property type="nucleotide sequence ID" value="NZ_VAJM01000003.1"/>
</dbReference>
<sequence length="236" mass="24944">MSLKIASASVADLYTVPASAWAAIHQRVKMAQIAQPMASEIQTMLPHFPDLVTACQQWQSSTFPAIVAQSRLLAAYAAQALQDFTPLAATVAALDPGAPLDPAVHSQAQAALLGLSQRTSVLSKAFDDLKPQINNFYIVNGQVDTEAARYAGQLGFLGESITKVTQAVDDATGQVLGEWGAIADDLDTLTAQQVDLTVDVLLSLELQTALLVWQGIGEEVAGFQRNLVDQAAVATA</sequence>
<keyword evidence="2" id="KW-1185">Reference proteome</keyword>
<comment type="caution">
    <text evidence="1">The sequence shown here is derived from an EMBL/GenBank/DDBJ whole genome shotgun (WGS) entry which is preliminary data.</text>
</comment>